<comment type="caution">
    <text evidence="1">The sequence shown here is derived from an EMBL/GenBank/DDBJ whole genome shotgun (WGS) entry which is preliminary data.</text>
</comment>
<dbReference type="RefSeq" id="WP_357974856.1">
    <property type="nucleotide sequence ID" value="NZ_JBFAIH010000002.1"/>
</dbReference>
<sequence>MTWAAAPQRVCRAAAYPTRPTSGEEISRLGIHDEIAADLPRPAATRAELPAIATGTEPDGSAPIEFWRRLSTDTDVAWDRGRCSRR</sequence>
<keyword evidence="2" id="KW-1185">Reference proteome</keyword>
<protein>
    <submittedName>
        <fullName evidence="1">Uncharacterized protein</fullName>
    </submittedName>
</protein>
<accession>A0ABV3F3Y8</accession>
<organism evidence="1 2">
    <name type="scientific">Nocardia fusca</name>
    <dbReference type="NCBI Taxonomy" id="941183"/>
    <lineage>
        <taxon>Bacteria</taxon>
        <taxon>Bacillati</taxon>
        <taxon>Actinomycetota</taxon>
        <taxon>Actinomycetes</taxon>
        <taxon>Mycobacteriales</taxon>
        <taxon>Nocardiaceae</taxon>
        <taxon>Nocardia</taxon>
    </lineage>
</organism>
<dbReference type="EMBL" id="JBFAIH010000002">
    <property type="protein sequence ID" value="MEV0362420.1"/>
    <property type="molecule type" value="Genomic_DNA"/>
</dbReference>
<dbReference type="Proteomes" id="UP001551658">
    <property type="component" value="Unassembled WGS sequence"/>
</dbReference>
<reference evidence="1 2" key="1">
    <citation type="submission" date="2024-06" db="EMBL/GenBank/DDBJ databases">
        <title>The Natural Products Discovery Center: Release of the First 8490 Sequenced Strains for Exploring Actinobacteria Biosynthetic Diversity.</title>
        <authorList>
            <person name="Kalkreuter E."/>
            <person name="Kautsar S.A."/>
            <person name="Yang D."/>
            <person name="Bader C.D."/>
            <person name="Teijaro C.N."/>
            <person name="Fluegel L."/>
            <person name="Davis C.M."/>
            <person name="Simpson J.R."/>
            <person name="Lauterbach L."/>
            <person name="Steele A.D."/>
            <person name="Gui C."/>
            <person name="Meng S."/>
            <person name="Li G."/>
            <person name="Viehrig K."/>
            <person name="Ye F."/>
            <person name="Su P."/>
            <person name="Kiefer A.F."/>
            <person name="Nichols A."/>
            <person name="Cepeda A.J."/>
            <person name="Yan W."/>
            <person name="Fan B."/>
            <person name="Jiang Y."/>
            <person name="Adhikari A."/>
            <person name="Zheng C.-J."/>
            <person name="Schuster L."/>
            <person name="Cowan T.M."/>
            <person name="Smanski M.J."/>
            <person name="Chevrette M.G."/>
            <person name="De Carvalho L.P.S."/>
            <person name="Shen B."/>
        </authorList>
    </citation>
    <scope>NUCLEOTIDE SEQUENCE [LARGE SCALE GENOMIC DNA]</scope>
    <source>
        <strain evidence="1 2">NPDC050671</strain>
    </source>
</reference>
<name>A0ABV3F3Y8_9NOCA</name>
<proteinExistence type="predicted"/>
<gene>
    <name evidence="1" type="ORF">AB0H72_06925</name>
</gene>
<evidence type="ECO:0000313" key="1">
    <source>
        <dbReference type="EMBL" id="MEV0362420.1"/>
    </source>
</evidence>
<evidence type="ECO:0000313" key="2">
    <source>
        <dbReference type="Proteomes" id="UP001551658"/>
    </source>
</evidence>